<sequence>MHVLEPQPGDLWTRAATRRSMGSNRYQAICGLEPQRGDPWARAATRRSMGSNRNQAIRGLEPQRGDPWARTATRRFMGSNRNQVIHGLEPPPGDPWARAERQIAPQLKIEPVRAPRTNSNRVPVKLFTPARDFKPSA</sequence>
<accession>B4H5S6</accession>
<evidence type="ECO:0000313" key="3">
    <source>
        <dbReference type="Proteomes" id="UP000008744"/>
    </source>
</evidence>
<dbReference type="Proteomes" id="UP000008744">
    <property type="component" value="Unassembled WGS sequence"/>
</dbReference>
<feature type="region of interest" description="Disordered" evidence="1">
    <location>
        <begin position="111"/>
        <end position="137"/>
    </location>
</feature>
<dbReference type="AlphaFoldDB" id="B4H5S6"/>
<dbReference type="HOGENOM" id="CLU_1867222_0_0_1"/>
<reference evidence="2 3" key="1">
    <citation type="journal article" date="2007" name="Nature">
        <title>Evolution of genes and genomes on the Drosophila phylogeny.</title>
        <authorList>
            <consortium name="Drosophila 12 Genomes Consortium"/>
            <person name="Clark A.G."/>
            <person name="Eisen M.B."/>
            <person name="Smith D.R."/>
            <person name="Bergman C.M."/>
            <person name="Oliver B."/>
            <person name="Markow T.A."/>
            <person name="Kaufman T.C."/>
            <person name="Kellis M."/>
            <person name="Gelbart W."/>
            <person name="Iyer V.N."/>
            <person name="Pollard D.A."/>
            <person name="Sackton T.B."/>
            <person name="Larracuente A.M."/>
            <person name="Singh N.D."/>
            <person name="Abad J.P."/>
            <person name="Abt D.N."/>
            <person name="Adryan B."/>
            <person name="Aguade M."/>
            <person name="Akashi H."/>
            <person name="Anderson W.W."/>
            <person name="Aquadro C.F."/>
            <person name="Ardell D.H."/>
            <person name="Arguello R."/>
            <person name="Artieri C.G."/>
            <person name="Barbash D.A."/>
            <person name="Barker D."/>
            <person name="Barsanti P."/>
            <person name="Batterham P."/>
            <person name="Batzoglou S."/>
            <person name="Begun D."/>
            <person name="Bhutkar A."/>
            <person name="Blanco E."/>
            <person name="Bosak S.A."/>
            <person name="Bradley R.K."/>
            <person name="Brand A.D."/>
            <person name="Brent M.R."/>
            <person name="Brooks A.N."/>
            <person name="Brown R.H."/>
            <person name="Butlin R.K."/>
            <person name="Caggese C."/>
            <person name="Calvi B.R."/>
            <person name="Bernardo de Carvalho A."/>
            <person name="Caspi A."/>
            <person name="Castrezana S."/>
            <person name="Celniker S.E."/>
            <person name="Chang J.L."/>
            <person name="Chapple C."/>
            <person name="Chatterji S."/>
            <person name="Chinwalla A."/>
            <person name="Civetta A."/>
            <person name="Clifton S.W."/>
            <person name="Comeron J.M."/>
            <person name="Costello J.C."/>
            <person name="Coyne J.A."/>
            <person name="Daub J."/>
            <person name="David R.G."/>
            <person name="Delcher A.L."/>
            <person name="Delehaunty K."/>
            <person name="Do C.B."/>
            <person name="Ebling H."/>
            <person name="Edwards K."/>
            <person name="Eickbush T."/>
            <person name="Evans J.D."/>
            <person name="Filipski A."/>
            <person name="Findeiss S."/>
            <person name="Freyhult E."/>
            <person name="Fulton L."/>
            <person name="Fulton R."/>
            <person name="Garcia A.C."/>
            <person name="Gardiner A."/>
            <person name="Garfield D.A."/>
            <person name="Garvin B.E."/>
            <person name="Gibson G."/>
            <person name="Gilbert D."/>
            <person name="Gnerre S."/>
            <person name="Godfrey J."/>
            <person name="Good R."/>
            <person name="Gotea V."/>
            <person name="Gravely B."/>
            <person name="Greenberg A.J."/>
            <person name="Griffiths-Jones S."/>
            <person name="Gross S."/>
            <person name="Guigo R."/>
            <person name="Gustafson E.A."/>
            <person name="Haerty W."/>
            <person name="Hahn M.W."/>
            <person name="Halligan D.L."/>
            <person name="Halpern A.L."/>
            <person name="Halter G.M."/>
            <person name="Han M.V."/>
            <person name="Heger A."/>
            <person name="Hillier L."/>
            <person name="Hinrichs A.S."/>
            <person name="Holmes I."/>
            <person name="Hoskins R.A."/>
            <person name="Hubisz M.J."/>
            <person name="Hultmark D."/>
            <person name="Huntley M.A."/>
            <person name="Jaffe D.B."/>
            <person name="Jagadeeshan S."/>
            <person name="Jeck W.R."/>
            <person name="Johnson J."/>
            <person name="Jones C.D."/>
            <person name="Jordan W.C."/>
            <person name="Karpen G.H."/>
            <person name="Kataoka E."/>
            <person name="Keightley P.D."/>
            <person name="Kheradpour P."/>
            <person name="Kirkness E.F."/>
            <person name="Koerich L.B."/>
            <person name="Kristiansen K."/>
            <person name="Kudrna D."/>
            <person name="Kulathinal R.J."/>
            <person name="Kumar S."/>
            <person name="Kwok R."/>
            <person name="Lander E."/>
            <person name="Langley C.H."/>
            <person name="Lapoint R."/>
            <person name="Lazzaro B.P."/>
            <person name="Lee S.J."/>
            <person name="Levesque L."/>
            <person name="Li R."/>
            <person name="Lin C.F."/>
            <person name="Lin M.F."/>
            <person name="Lindblad-Toh K."/>
            <person name="Llopart A."/>
            <person name="Long M."/>
            <person name="Low L."/>
            <person name="Lozovsky E."/>
            <person name="Lu J."/>
            <person name="Luo M."/>
            <person name="Machado C.A."/>
            <person name="Makalowski W."/>
            <person name="Marzo M."/>
            <person name="Matsuda M."/>
            <person name="Matzkin L."/>
            <person name="McAllister B."/>
            <person name="McBride C.S."/>
            <person name="McKernan B."/>
            <person name="McKernan K."/>
            <person name="Mendez-Lago M."/>
            <person name="Minx P."/>
            <person name="Mollenhauer M.U."/>
            <person name="Montooth K."/>
            <person name="Mount S.M."/>
            <person name="Mu X."/>
            <person name="Myers E."/>
            <person name="Negre B."/>
            <person name="Newfeld S."/>
            <person name="Nielsen R."/>
            <person name="Noor M.A."/>
            <person name="O'Grady P."/>
            <person name="Pachter L."/>
            <person name="Papaceit M."/>
            <person name="Parisi M.J."/>
            <person name="Parisi M."/>
            <person name="Parts L."/>
            <person name="Pedersen J.S."/>
            <person name="Pesole G."/>
            <person name="Phillippy A.M."/>
            <person name="Ponting C.P."/>
            <person name="Pop M."/>
            <person name="Porcelli D."/>
            <person name="Powell J.R."/>
            <person name="Prohaska S."/>
            <person name="Pruitt K."/>
            <person name="Puig M."/>
            <person name="Quesneville H."/>
            <person name="Ram K.R."/>
            <person name="Rand D."/>
            <person name="Rasmussen M.D."/>
            <person name="Reed L.K."/>
            <person name="Reenan R."/>
            <person name="Reily A."/>
            <person name="Remington K.A."/>
            <person name="Rieger T.T."/>
            <person name="Ritchie M.G."/>
            <person name="Robin C."/>
            <person name="Rogers Y.H."/>
            <person name="Rohde C."/>
            <person name="Rozas J."/>
            <person name="Rubenfield M.J."/>
            <person name="Ruiz A."/>
            <person name="Russo S."/>
            <person name="Salzberg S.L."/>
            <person name="Sanchez-Gracia A."/>
            <person name="Saranga D.J."/>
            <person name="Sato H."/>
            <person name="Schaeffer S.W."/>
            <person name="Schatz M.C."/>
            <person name="Schlenke T."/>
            <person name="Schwartz R."/>
            <person name="Segarra C."/>
            <person name="Singh R.S."/>
            <person name="Sirot L."/>
            <person name="Sirota M."/>
            <person name="Sisneros N.B."/>
            <person name="Smith C.D."/>
            <person name="Smith T.F."/>
            <person name="Spieth J."/>
            <person name="Stage D.E."/>
            <person name="Stark A."/>
            <person name="Stephan W."/>
            <person name="Strausberg R.L."/>
            <person name="Strempel S."/>
            <person name="Sturgill D."/>
            <person name="Sutton G."/>
            <person name="Sutton G.G."/>
            <person name="Tao W."/>
            <person name="Teichmann S."/>
            <person name="Tobari Y.N."/>
            <person name="Tomimura Y."/>
            <person name="Tsolas J.M."/>
            <person name="Valente V.L."/>
            <person name="Venter E."/>
            <person name="Venter J.C."/>
            <person name="Vicario S."/>
            <person name="Vieira F.G."/>
            <person name="Vilella A.J."/>
            <person name="Villasante A."/>
            <person name="Walenz B."/>
            <person name="Wang J."/>
            <person name="Wasserman M."/>
            <person name="Watts T."/>
            <person name="Wilson D."/>
            <person name="Wilson R.K."/>
            <person name="Wing R.A."/>
            <person name="Wolfner M.F."/>
            <person name="Wong A."/>
            <person name="Wong G.K."/>
            <person name="Wu C.I."/>
            <person name="Wu G."/>
            <person name="Yamamoto D."/>
            <person name="Yang H.P."/>
            <person name="Yang S.P."/>
            <person name="Yorke J.A."/>
            <person name="Yoshida K."/>
            <person name="Zdobnov E."/>
            <person name="Zhang P."/>
            <person name="Zhang Y."/>
            <person name="Zimin A.V."/>
            <person name="Baldwin J."/>
            <person name="Abdouelleil A."/>
            <person name="Abdulkadir J."/>
            <person name="Abebe A."/>
            <person name="Abera B."/>
            <person name="Abreu J."/>
            <person name="Acer S.C."/>
            <person name="Aftuck L."/>
            <person name="Alexander A."/>
            <person name="An P."/>
            <person name="Anderson E."/>
            <person name="Anderson S."/>
            <person name="Arachi H."/>
            <person name="Azer M."/>
            <person name="Bachantsang P."/>
            <person name="Barry A."/>
            <person name="Bayul T."/>
            <person name="Berlin A."/>
            <person name="Bessette D."/>
            <person name="Bloom T."/>
            <person name="Blye J."/>
            <person name="Boguslavskiy L."/>
            <person name="Bonnet C."/>
            <person name="Boukhgalter B."/>
            <person name="Bourzgui I."/>
            <person name="Brown A."/>
            <person name="Cahill P."/>
            <person name="Channer S."/>
            <person name="Cheshatsang Y."/>
            <person name="Chuda L."/>
            <person name="Citroen M."/>
            <person name="Collymore A."/>
            <person name="Cooke P."/>
            <person name="Costello M."/>
            <person name="D'Aco K."/>
            <person name="Daza R."/>
            <person name="De Haan G."/>
            <person name="DeGray S."/>
            <person name="DeMaso C."/>
            <person name="Dhargay N."/>
            <person name="Dooley K."/>
            <person name="Dooley E."/>
            <person name="Doricent M."/>
            <person name="Dorje P."/>
            <person name="Dorjee K."/>
            <person name="Dupes A."/>
            <person name="Elong R."/>
            <person name="Falk J."/>
            <person name="Farina A."/>
            <person name="Faro S."/>
            <person name="Ferguson D."/>
            <person name="Fisher S."/>
            <person name="Foley C.D."/>
            <person name="Franke A."/>
            <person name="Friedrich D."/>
            <person name="Gadbois L."/>
            <person name="Gearin G."/>
            <person name="Gearin C.R."/>
            <person name="Giannoukos G."/>
            <person name="Goode T."/>
            <person name="Graham J."/>
            <person name="Grandbois E."/>
            <person name="Grewal S."/>
            <person name="Gyaltsen K."/>
            <person name="Hafez N."/>
            <person name="Hagos B."/>
            <person name="Hall J."/>
            <person name="Henson C."/>
            <person name="Hollinger A."/>
            <person name="Honan T."/>
            <person name="Huard M.D."/>
            <person name="Hughes L."/>
            <person name="Hurhula B."/>
            <person name="Husby M.E."/>
            <person name="Kamat A."/>
            <person name="Kanga B."/>
            <person name="Kashin S."/>
            <person name="Khazanovich D."/>
            <person name="Kisner P."/>
            <person name="Lance K."/>
            <person name="Lara M."/>
            <person name="Lee W."/>
            <person name="Lennon N."/>
            <person name="Letendre F."/>
            <person name="LeVine R."/>
            <person name="Lipovsky A."/>
            <person name="Liu X."/>
            <person name="Liu J."/>
            <person name="Liu S."/>
            <person name="Lokyitsang T."/>
            <person name="Lokyitsang Y."/>
            <person name="Lubonja R."/>
            <person name="Lui A."/>
            <person name="MacDonald P."/>
            <person name="Magnisalis V."/>
            <person name="Maru K."/>
            <person name="Matthews C."/>
            <person name="McCusker W."/>
            <person name="McDonough S."/>
            <person name="Mehta T."/>
            <person name="Meldrim J."/>
            <person name="Meneus L."/>
            <person name="Mihai O."/>
            <person name="Mihalev A."/>
            <person name="Mihova T."/>
            <person name="Mittelman R."/>
            <person name="Mlenga V."/>
            <person name="Montmayeur A."/>
            <person name="Mulrain L."/>
            <person name="Navidi A."/>
            <person name="Naylor J."/>
            <person name="Negash T."/>
            <person name="Nguyen T."/>
            <person name="Nguyen N."/>
            <person name="Nicol R."/>
            <person name="Norbu C."/>
            <person name="Norbu N."/>
            <person name="Novod N."/>
            <person name="O'Neill B."/>
            <person name="Osman S."/>
            <person name="Markiewicz E."/>
            <person name="Oyono O.L."/>
            <person name="Patti C."/>
            <person name="Phunkhang P."/>
            <person name="Pierre F."/>
            <person name="Priest M."/>
            <person name="Raghuraman S."/>
            <person name="Rege F."/>
            <person name="Reyes R."/>
            <person name="Rise C."/>
            <person name="Rogov P."/>
            <person name="Ross K."/>
            <person name="Ryan E."/>
            <person name="Settipalli S."/>
            <person name="Shea T."/>
            <person name="Sherpa N."/>
            <person name="Shi L."/>
            <person name="Shih D."/>
            <person name="Sparrow T."/>
            <person name="Spaulding J."/>
            <person name="Stalker J."/>
            <person name="Stange-Thomann N."/>
            <person name="Stavropoulos S."/>
            <person name="Stone C."/>
            <person name="Strader C."/>
            <person name="Tesfaye S."/>
            <person name="Thomson T."/>
            <person name="Thoulutsang Y."/>
            <person name="Thoulutsang D."/>
            <person name="Topham K."/>
            <person name="Topping I."/>
            <person name="Tsamla T."/>
            <person name="Vassiliev H."/>
            <person name="Vo A."/>
            <person name="Wangchuk T."/>
            <person name="Wangdi T."/>
            <person name="Weiand M."/>
            <person name="Wilkinson J."/>
            <person name="Wilson A."/>
            <person name="Yadav S."/>
            <person name="Young G."/>
            <person name="Yu Q."/>
            <person name="Zembek L."/>
            <person name="Zhong D."/>
            <person name="Zimmer A."/>
            <person name="Zwirko Z."/>
            <person name="Jaffe D.B."/>
            <person name="Alvarez P."/>
            <person name="Brockman W."/>
            <person name="Butler J."/>
            <person name="Chin C."/>
            <person name="Gnerre S."/>
            <person name="Grabherr M."/>
            <person name="Kleber M."/>
            <person name="Mauceli E."/>
            <person name="MacCallum I."/>
        </authorList>
    </citation>
    <scope>NUCLEOTIDE SEQUENCE [LARGE SCALE GENOMIC DNA]</scope>
    <source>
        <strain evidence="3">MSH-3 / Tucson 14011-0111.49</strain>
    </source>
</reference>
<proteinExistence type="predicted"/>
<evidence type="ECO:0000313" key="2">
    <source>
        <dbReference type="EMBL" id="EDW33143.1"/>
    </source>
</evidence>
<evidence type="ECO:0000256" key="1">
    <source>
        <dbReference type="SAM" id="MobiDB-lite"/>
    </source>
</evidence>
<organism evidence="3">
    <name type="scientific">Drosophila persimilis</name>
    <name type="common">Fruit fly</name>
    <dbReference type="NCBI Taxonomy" id="7234"/>
    <lineage>
        <taxon>Eukaryota</taxon>
        <taxon>Metazoa</taxon>
        <taxon>Ecdysozoa</taxon>
        <taxon>Arthropoda</taxon>
        <taxon>Hexapoda</taxon>
        <taxon>Insecta</taxon>
        <taxon>Pterygota</taxon>
        <taxon>Neoptera</taxon>
        <taxon>Endopterygota</taxon>
        <taxon>Diptera</taxon>
        <taxon>Brachycera</taxon>
        <taxon>Muscomorpha</taxon>
        <taxon>Ephydroidea</taxon>
        <taxon>Drosophilidae</taxon>
        <taxon>Drosophila</taxon>
        <taxon>Sophophora</taxon>
    </lineage>
</organism>
<feature type="region of interest" description="Disordered" evidence="1">
    <location>
        <begin position="44"/>
        <end position="68"/>
    </location>
</feature>
<gene>
    <name evidence="2" type="primary">Dper\GL24628</name>
    <name evidence="2" type="ORF">Dper_GL24628</name>
</gene>
<keyword evidence="3" id="KW-1185">Reference proteome</keyword>
<name>B4H5S6_DROPE</name>
<dbReference type="EMBL" id="CH479212">
    <property type="protein sequence ID" value="EDW33143.1"/>
    <property type="molecule type" value="Genomic_DNA"/>
</dbReference>
<protein>
    <submittedName>
        <fullName evidence="2">GL24628</fullName>
    </submittedName>
</protein>